<dbReference type="SUPFAM" id="SSF53300">
    <property type="entry name" value="vWA-like"/>
    <property type="match status" value="1"/>
</dbReference>
<evidence type="ECO:0000256" key="6">
    <source>
        <dbReference type="PROSITE-ProRule" id="PRU00803"/>
    </source>
</evidence>
<dbReference type="PANTHER" id="PTHR23220">
    <property type="entry name" value="INTEGRIN ALPHA"/>
    <property type="match status" value="1"/>
</dbReference>
<dbReference type="InterPro" id="IPR028994">
    <property type="entry name" value="Integrin_alpha_N"/>
</dbReference>
<dbReference type="GO" id="GO:0007160">
    <property type="term" value="P:cell-matrix adhesion"/>
    <property type="evidence" value="ECO:0007669"/>
    <property type="project" value="TreeGrafter"/>
</dbReference>
<dbReference type="SMART" id="SM00327">
    <property type="entry name" value="VWA"/>
    <property type="match status" value="1"/>
</dbReference>
<keyword evidence="5" id="KW-0325">Glycoprotein</keyword>
<evidence type="ECO:0000259" key="9">
    <source>
        <dbReference type="PROSITE" id="PS50234"/>
    </source>
</evidence>
<feature type="domain" description="VWFA" evidence="9">
    <location>
        <begin position="54"/>
        <end position="227"/>
    </location>
</feature>
<keyword evidence="7" id="KW-0130">Cell adhesion</keyword>
<keyword evidence="3" id="KW-0677">Repeat</keyword>
<dbReference type="PRINTS" id="PR00453">
    <property type="entry name" value="VWFADOMAIN"/>
</dbReference>
<dbReference type="PANTHER" id="PTHR23220:SF84">
    <property type="entry name" value="INTEGRIN ALPHA-L"/>
    <property type="match status" value="1"/>
</dbReference>
<dbReference type="PROSITE" id="PS50234">
    <property type="entry name" value="VWFA"/>
    <property type="match status" value="1"/>
</dbReference>
<evidence type="ECO:0000256" key="3">
    <source>
        <dbReference type="ARBA" id="ARBA00022737"/>
    </source>
</evidence>
<evidence type="ECO:0000313" key="11">
    <source>
        <dbReference type="Proteomes" id="UP000694392"/>
    </source>
</evidence>
<dbReference type="Gene3D" id="3.40.50.410">
    <property type="entry name" value="von Willebrand factor, type A domain"/>
    <property type="match status" value="1"/>
</dbReference>
<dbReference type="SUPFAM" id="SSF69318">
    <property type="entry name" value="Integrin alpha N-terminal domain"/>
    <property type="match status" value="1"/>
</dbReference>
<evidence type="ECO:0000256" key="1">
    <source>
        <dbReference type="ARBA" id="ARBA00022723"/>
    </source>
</evidence>
<dbReference type="Proteomes" id="UP000694392">
    <property type="component" value="Unplaced"/>
</dbReference>
<feature type="repeat" description="FG-GAP" evidence="6">
    <location>
        <begin position="354"/>
        <end position="410"/>
    </location>
</feature>
<protein>
    <recommendedName>
        <fullName evidence="9">VWFA domain-containing protein</fullName>
    </recommendedName>
</protein>
<keyword evidence="11" id="KW-1185">Reference proteome</keyword>
<dbReference type="SMART" id="SM00191">
    <property type="entry name" value="Int_alpha"/>
    <property type="match status" value="3"/>
</dbReference>
<dbReference type="GeneTree" id="ENSGT00940000161495"/>
<dbReference type="GO" id="GO:0046872">
    <property type="term" value="F:metal ion binding"/>
    <property type="evidence" value="ECO:0007669"/>
    <property type="project" value="UniProtKB-KW"/>
</dbReference>
<organism evidence="10 11">
    <name type="scientific">Sphenodon punctatus</name>
    <name type="common">Tuatara</name>
    <name type="synonym">Hatteria punctata</name>
    <dbReference type="NCBI Taxonomy" id="8508"/>
    <lineage>
        <taxon>Eukaryota</taxon>
        <taxon>Metazoa</taxon>
        <taxon>Chordata</taxon>
        <taxon>Craniata</taxon>
        <taxon>Vertebrata</taxon>
        <taxon>Euteleostomi</taxon>
        <taxon>Lepidosauria</taxon>
        <taxon>Sphenodontia</taxon>
        <taxon>Sphenodontidae</taxon>
        <taxon>Sphenodon</taxon>
    </lineage>
</organism>
<evidence type="ECO:0000256" key="4">
    <source>
        <dbReference type="ARBA" id="ARBA00022837"/>
    </source>
</evidence>
<dbReference type="GO" id="GO:0009897">
    <property type="term" value="C:external side of plasma membrane"/>
    <property type="evidence" value="ECO:0007669"/>
    <property type="project" value="TreeGrafter"/>
</dbReference>
<sequence length="432" mass="47161">MVPVQPQLPCHPPTGPCLASASPSSTNGPPSKLKSPGSQLPCCLPADCLKGNVDLLFLFDGSGSMNTEQFSKIKEFMIDVMKKLSNGTIRFAAVQFSEEPKVEFDFKDYSQNPNPEKLLANVRHMTSLTNTFKAIEYVAEQVFTPARGLRDEAKRVIVMITDGDATDTGNVEAAKKNGITRYVIGVGNNFGGHDTQRYLSQFASEPVSQYVKVLRSFEELKDLFSELQEKIYAIEGNWGGWGSLDPAVLRSAGYALTSLHHQERVLYAVGAPRYIHEGRVVIFDVDPTTSNWTQKQHIAGTQIGSYFGSVLCSVDLEGDGQTDFLLVGAPQFFSEHQGGQVYVYSWDQLIPSGQLYGDLGHPLGRFGAAISELTDINGDGLTDTAVGAPLEDDESGAVYIYNSQKGALSEHYSQVSPRNAWGCPPHCYILSP</sequence>
<dbReference type="InterPro" id="IPR002035">
    <property type="entry name" value="VWF_A"/>
</dbReference>
<reference evidence="10" key="1">
    <citation type="submission" date="2025-08" db="UniProtKB">
        <authorList>
            <consortium name="Ensembl"/>
        </authorList>
    </citation>
    <scope>IDENTIFICATION</scope>
</reference>
<keyword evidence="1" id="KW-0479">Metal-binding</keyword>
<feature type="region of interest" description="Disordered" evidence="8">
    <location>
        <begin position="13"/>
        <end position="36"/>
    </location>
</feature>
<evidence type="ECO:0000313" key="10">
    <source>
        <dbReference type="Ensembl" id="ENSSPUP00000014346.1"/>
    </source>
</evidence>
<feature type="repeat" description="FG-GAP" evidence="6">
    <location>
        <begin position="291"/>
        <end position="353"/>
    </location>
</feature>
<dbReference type="Gene3D" id="2.130.10.130">
    <property type="entry name" value="Integrin alpha, N-terminal"/>
    <property type="match status" value="1"/>
</dbReference>
<keyword evidence="2" id="KW-0732">Signal</keyword>
<dbReference type="InterPro" id="IPR036465">
    <property type="entry name" value="vWFA_dom_sf"/>
</dbReference>
<proteinExistence type="inferred from homology"/>
<dbReference type="AlphaFoldDB" id="A0A8D0H4T4"/>
<keyword evidence="7" id="KW-0675">Receptor</keyword>
<reference evidence="10" key="2">
    <citation type="submission" date="2025-09" db="UniProtKB">
        <authorList>
            <consortium name="Ensembl"/>
        </authorList>
    </citation>
    <scope>IDENTIFICATION</scope>
</reference>
<dbReference type="InterPro" id="IPR013519">
    <property type="entry name" value="Int_alpha_beta-p"/>
</dbReference>
<dbReference type="GO" id="GO:0033627">
    <property type="term" value="P:cell adhesion mediated by integrin"/>
    <property type="evidence" value="ECO:0007669"/>
    <property type="project" value="TreeGrafter"/>
</dbReference>
<evidence type="ECO:0000256" key="8">
    <source>
        <dbReference type="SAM" id="MobiDB-lite"/>
    </source>
</evidence>
<dbReference type="InterPro" id="IPR000413">
    <property type="entry name" value="Integrin_alpha"/>
</dbReference>
<keyword evidence="7" id="KW-0401">Integrin</keyword>
<dbReference type="PRINTS" id="PR01185">
    <property type="entry name" value="INTEGRINA"/>
</dbReference>
<keyword evidence="4" id="KW-0106">Calcium</keyword>
<name>A0A8D0H4T4_SPHPU</name>
<evidence type="ECO:0000256" key="2">
    <source>
        <dbReference type="ARBA" id="ARBA00022729"/>
    </source>
</evidence>
<dbReference type="Ensembl" id="ENSSPUT00000015305.1">
    <property type="protein sequence ID" value="ENSSPUP00000014346.1"/>
    <property type="gene ID" value="ENSSPUG00000011055.1"/>
</dbReference>
<dbReference type="GO" id="GO:0008305">
    <property type="term" value="C:integrin complex"/>
    <property type="evidence" value="ECO:0007669"/>
    <property type="project" value="InterPro"/>
</dbReference>
<accession>A0A8D0H4T4</accession>
<dbReference type="Pfam" id="PF00092">
    <property type="entry name" value="VWA"/>
    <property type="match status" value="1"/>
</dbReference>
<evidence type="ECO:0000256" key="7">
    <source>
        <dbReference type="RuleBase" id="RU003762"/>
    </source>
</evidence>
<comment type="subcellular location">
    <subcellularLocation>
        <location evidence="7">Membrane</location>
        <topology evidence="7">Single-pass type I membrane protein</topology>
    </subcellularLocation>
</comment>
<dbReference type="Pfam" id="PF01839">
    <property type="entry name" value="FG-GAP"/>
    <property type="match status" value="2"/>
</dbReference>
<dbReference type="PROSITE" id="PS51470">
    <property type="entry name" value="FG_GAP"/>
    <property type="match status" value="2"/>
</dbReference>
<dbReference type="GO" id="GO:0007229">
    <property type="term" value="P:integrin-mediated signaling pathway"/>
    <property type="evidence" value="ECO:0007669"/>
    <property type="project" value="UniProtKB-KW"/>
</dbReference>
<evidence type="ECO:0000256" key="5">
    <source>
        <dbReference type="ARBA" id="ARBA00023180"/>
    </source>
</evidence>
<dbReference type="InterPro" id="IPR013517">
    <property type="entry name" value="FG-GAP"/>
</dbReference>
<dbReference type="GO" id="GO:0098609">
    <property type="term" value="P:cell-cell adhesion"/>
    <property type="evidence" value="ECO:0007669"/>
    <property type="project" value="TreeGrafter"/>
</dbReference>
<comment type="similarity">
    <text evidence="7">Belongs to the integrin alpha chain family.</text>
</comment>
<dbReference type="GO" id="GO:0005178">
    <property type="term" value="F:integrin binding"/>
    <property type="evidence" value="ECO:0007669"/>
    <property type="project" value="TreeGrafter"/>
</dbReference>